<evidence type="ECO:0000313" key="2">
    <source>
        <dbReference type="Proteomes" id="UP000823388"/>
    </source>
</evidence>
<accession>A0A8T0RLQ8</accession>
<dbReference type="Proteomes" id="UP000823388">
    <property type="component" value="Chromosome 5N"/>
</dbReference>
<protein>
    <submittedName>
        <fullName evidence="1">Uncharacterized protein</fullName>
    </submittedName>
</protein>
<feature type="non-terminal residue" evidence="1">
    <location>
        <position position="229"/>
    </location>
</feature>
<proteinExistence type="predicted"/>
<keyword evidence="2" id="KW-1185">Reference proteome</keyword>
<name>A0A8T0RLQ8_PANVG</name>
<sequence length="229" mass="25766">MELIPGDPEHRPAWVTACAPRTGAIREAERDVQLHSLVGVLLDARARLTCEQVHREVFHQLRIPGFAVAVSKLKDATFLLRFEQPAQRNAALGRRHLSVGNTSLHLMPWTRQFGVAATSKLKYRVRVCIEGVPAHAADIDTISKLFSAETVVDRIDTEKRREEERACVCVWITTLDPDAIAMEGTLKLEEPVEFSEEEYHEFMVQMGDPDMGLPEVRPGIATLLDYEVL</sequence>
<dbReference type="EMBL" id="CM029046">
    <property type="protein sequence ID" value="KAG2585876.1"/>
    <property type="molecule type" value="Genomic_DNA"/>
</dbReference>
<comment type="caution">
    <text evidence="1">The sequence shown here is derived from an EMBL/GenBank/DDBJ whole genome shotgun (WGS) entry which is preliminary data.</text>
</comment>
<dbReference type="PANTHER" id="PTHR33087:SF31">
    <property type="entry name" value="OS06G0482850 PROTEIN"/>
    <property type="match status" value="1"/>
</dbReference>
<dbReference type="InterPro" id="IPR053253">
    <property type="entry name" value="Sex_diff_modulator"/>
</dbReference>
<dbReference type="AlphaFoldDB" id="A0A8T0RLQ8"/>
<dbReference type="PANTHER" id="PTHR33087">
    <property type="entry name" value="OS07G0539200 PROTEIN"/>
    <property type="match status" value="1"/>
</dbReference>
<reference evidence="1" key="1">
    <citation type="submission" date="2020-05" db="EMBL/GenBank/DDBJ databases">
        <title>WGS assembly of Panicum virgatum.</title>
        <authorList>
            <person name="Lovell J.T."/>
            <person name="Jenkins J."/>
            <person name="Shu S."/>
            <person name="Juenger T.E."/>
            <person name="Schmutz J."/>
        </authorList>
    </citation>
    <scope>NUCLEOTIDE SEQUENCE</scope>
    <source>
        <strain evidence="1">AP13</strain>
    </source>
</reference>
<evidence type="ECO:0000313" key="1">
    <source>
        <dbReference type="EMBL" id="KAG2585876.1"/>
    </source>
</evidence>
<gene>
    <name evidence="1" type="ORF">PVAP13_5NG014360</name>
</gene>
<organism evidence="1 2">
    <name type="scientific">Panicum virgatum</name>
    <name type="common">Blackwell switchgrass</name>
    <dbReference type="NCBI Taxonomy" id="38727"/>
    <lineage>
        <taxon>Eukaryota</taxon>
        <taxon>Viridiplantae</taxon>
        <taxon>Streptophyta</taxon>
        <taxon>Embryophyta</taxon>
        <taxon>Tracheophyta</taxon>
        <taxon>Spermatophyta</taxon>
        <taxon>Magnoliopsida</taxon>
        <taxon>Liliopsida</taxon>
        <taxon>Poales</taxon>
        <taxon>Poaceae</taxon>
        <taxon>PACMAD clade</taxon>
        <taxon>Panicoideae</taxon>
        <taxon>Panicodae</taxon>
        <taxon>Paniceae</taxon>
        <taxon>Panicinae</taxon>
        <taxon>Panicum</taxon>
        <taxon>Panicum sect. Hiantes</taxon>
    </lineage>
</organism>